<evidence type="ECO:0000313" key="3">
    <source>
        <dbReference type="Proteomes" id="UP000295192"/>
    </source>
</evidence>
<dbReference type="STRING" id="7232.A0A484C0C4"/>
<dbReference type="OMA" id="LKCCQRE"/>
<dbReference type="GO" id="GO:0005829">
    <property type="term" value="C:cytosol"/>
    <property type="evidence" value="ECO:0007669"/>
    <property type="project" value="TreeGrafter"/>
</dbReference>
<keyword evidence="3" id="KW-1185">Reference proteome</keyword>
<dbReference type="Proteomes" id="UP000295192">
    <property type="component" value="Unassembled WGS sequence"/>
</dbReference>
<comment type="caution">
    <text evidence="2">The sequence shown here is derived from an EMBL/GenBank/DDBJ whole genome shotgun (WGS) entry which is preliminary data.</text>
</comment>
<name>A0A484C0C4_DRONA</name>
<feature type="transmembrane region" description="Helical" evidence="1">
    <location>
        <begin position="154"/>
        <end position="173"/>
    </location>
</feature>
<evidence type="ECO:0008006" key="4">
    <source>
        <dbReference type="Google" id="ProtNLM"/>
    </source>
</evidence>
<keyword evidence="1" id="KW-0472">Membrane</keyword>
<dbReference type="Pfam" id="PF09777">
    <property type="entry name" value="OSTMP1"/>
    <property type="match status" value="1"/>
</dbReference>
<organism evidence="2 3">
    <name type="scientific">Drosophila navojoa</name>
    <name type="common">Fruit fly</name>
    <dbReference type="NCBI Taxonomy" id="7232"/>
    <lineage>
        <taxon>Eukaryota</taxon>
        <taxon>Metazoa</taxon>
        <taxon>Ecdysozoa</taxon>
        <taxon>Arthropoda</taxon>
        <taxon>Hexapoda</taxon>
        <taxon>Insecta</taxon>
        <taxon>Pterygota</taxon>
        <taxon>Neoptera</taxon>
        <taxon>Endopterygota</taxon>
        <taxon>Diptera</taxon>
        <taxon>Brachycera</taxon>
        <taxon>Muscomorpha</taxon>
        <taxon>Ephydroidea</taxon>
        <taxon>Drosophilidae</taxon>
        <taxon>Drosophila</taxon>
    </lineage>
</organism>
<keyword evidence="1" id="KW-0812">Transmembrane</keyword>
<accession>A0A484C0C4</accession>
<dbReference type="PANTHER" id="PTHR15644:SF2">
    <property type="entry name" value="OSTEOPETROSIS-ASSOCIATED TRANSMEMBRANE PROTEIN 1"/>
    <property type="match status" value="1"/>
</dbReference>
<dbReference type="AlphaFoldDB" id="A0A484C0C4"/>
<dbReference type="EMBL" id="LSRL02000001">
    <property type="protein sequence ID" value="TDG53242.1"/>
    <property type="molecule type" value="Genomic_DNA"/>
</dbReference>
<reference evidence="2 3" key="1">
    <citation type="journal article" date="2019" name="J. Hered.">
        <title>An Improved Genome Assembly for Drosophila navojoa, the Basal Species in the mojavensis Cluster.</title>
        <authorList>
            <person name="Vanderlinde T."/>
            <person name="Dupim E.G."/>
            <person name="Nazario-Yepiz N.O."/>
            <person name="Carvalho A.B."/>
        </authorList>
    </citation>
    <scope>NUCLEOTIDE SEQUENCE [LARGE SCALE GENOMIC DNA]</scope>
    <source>
        <strain evidence="2">Navoj_Jal97</strain>
        <tissue evidence="2">Whole organism</tissue>
    </source>
</reference>
<protein>
    <recommendedName>
        <fullName evidence="4">Osteopetrosis-associated transmembrane protein 1</fullName>
    </recommendedName>
</protein>
<gene>
    <name evidence="2" type="ORF">AWZ03_000057</name>
</gene>
<dbReference type="InterPro" id="IPR019172">
    <property type="entry name" value="Osteopetrosis-assoc_TM_1"/>
</dbReference>
<keyword evidence="1" id="KW-1133">Transmembrane helix</keyword>
<sequence length="302" mass="34508">MDFVYCNTKHALPVKDERLCIGCKVRFDEMSTCYSDLMKNCSKIYTDADRLNILTNTQSVLQGLWDRAYCEECFKNNNFDNFTSLYDDFSSCLVFHSDSKCTNCLLNYKNMNDFYKNLDKESNGKMCFDMQDIMNKTRVLWSRDLKCCKREVKMFTFLTSVVVVAVLPILLLYSGAIVLTKRREANHGLLNEQEPELDAPSTSQLITAAVLSTPTVPPAVEDARLNKIAKVLATRDLDLSSDDEPVPHPKQYIVHLVGQVRIQSIDLLQHLILRVVSESHLMFTHLGVQPEKFLLLSLESNI</sequence>
<dbReference type="PANTHER" id="PTHR15644">
    <property type="entry name" value="OSTEOPETROSIS ASSOCIATED TRANSMEMBRANE PROTEIN 1"/>
    <property type="match status" value="1"/>
</dbReference>
<dbReference type="OrthoDB" id="8021850at2759"/>
<evidence type="ECO:0000313" key="2">
    <source>
        <dbReference type="EMBL" id="TDG53242.1"/>
    </source>
</evidence>
<proteinExistence type="predicted"/>
<evidence type="ECO:0000256" key="1">
    <source>
        <dbReference type="SAM" id="Phobius"/>
    </source>
</evidence>